<dbReference type="EMBL" id="CAJOBB010001241">
    <property type="protein sequence ID" value="CAF3829620.1"/>
    <property type="molecule type" value="Genomic_DNA"/>
</dbReference>
<accession>A0A819D2Y1</accession>
<evidence type="ECO:0000313" key="4">
    <source>
        <dbReference type="EMBL" id="CAF3606027.1"/>
    </source>
</evidence>
<name>A0A819D2Y1_9BILA</name>
<dbReference type="InterPro" id="IPR021047">
    <property type="entry name" value="Mannosyltransferase_CMT1"/>
</dbReference>
<comment type="caution">
    <text evidence="5">The sequence shown here is derived from an EMBL/GenBank/DDBJ whole genome shotgun (WGS) entry which is preliminary data.</text>
</comment>
<dbReference type="EMBL" id="CAJOAZ010001710">
    <property type="protein sequence ID" value="CAF3847253.1"/>
    <property type="molecule type" value="Genomic_DNA"/>
</dbReference>
<dbReference type="EMBL" id="CAJNOG010000055">
    <property type="protein sequence ID" value="CAF0855612.1"/>
    <property type="molecule type" value="Genomic_DNA"/>
</dbReference>
<evidence type="ECO:0000313" key="7">
    <source>
        <dbReference type="Proteomes" id="UP000663868"/>
    </source>
</evidence>
<sequence>MIIVVSSYFLHSIIPSENYVIKSKVRYNWYIAACLFNNSKILDNWTQELLLLINELKPPNVFVSIMENGDSTDNTISQLNAFRIKLNEANIQNTIITKKIIQKSFHRFNYLSEIRNEALEPLYNLKWNAIDTRIIFLNDIYYKVSDVINLINTNNMEYDFACGLDFYYAFYDVLVSRDFNKRNLMNYYPYFKNPVDQKLVRNGLPVRVFSGWNGVVIMKAAPFINHNVFFRENQLDETMESECYFICKDFWKLGFNRIYINPNVKVAYSPIFYYLHKYCMGPVNIFMDWYYWLIED</sequence>
<dbReference type="AlphaFoldDB" id="A0A819D2Y1"/>
<evidence type="ECO:0000313" key="3">
    <source>
        <dbReference type="EMBL" id="CAF0993012.1"/>
    </source>
</evidence>
<dbReference type="Proteomes" id="UP000663881">
    <property type="component" value="Unassembled WGS sequence"/>
</dbReference>
<dbReference type="Proteomes" id="UP000663844">
    <property type="component" value="Unassembled WGS sequence"/>
</dbReference>
<evidence type="ECO:0000313" key="2">
    <source>
        <dbReference type="EMBL" id="CAF0855612.1"/>
    </source>
</evidence>
<dbReference type="Proteomes" id="UP000663868">
    <property type="component" value="Unassembled WGS sequence"/>
</dbReference>
<dbReference type="OrthoDB" id="10011522at2759"/>
<organism evidence="5 7">
    <name type="scientific">Adineta steineri</name>
    <dbReference type="NCBI Taxonomy" id="433720"/>
    <lineage>
        <taxon>Eukaryota</taxon>
        <taxon>Metazoa</taxon>
        <taxon>Spiralia</taxon>
        <taxon>Gnathifera</taxon>
        <taxon>Rotifera</taxon>
        <taxon>Eurotatoria</taxon>
        <taxon>Bdelloidea</taxon>
        <taxon>Adinetida</taxon>
        <taxon>Adinetidae</taxon>
        <taxon>Adineta</taxon>
    </lineage>
</organism>
<dbReference type="EMBL" id="CAJNOE010000041">
    <property type="protein sequence ID" value="CAF0793314.1"/>
    <property type="molecule type" value="Genomic_DNA"/>
</dbReference>
<evidence type="ECO:0000313" key="1">
    <source>
        <dbReference type="EMBL" id="CAF0793314.1"/>
    </source>
</evidence>
<evidence type="ECO:0000313" key="5">
    <source>
        <dbReference type="EMBL" id="CAF3829620.1"/>
    </source>
</evidence>
<dbReference type="PANTHER" id="PTHR34144">
    <property type="entry name" value="CHROMOSOME 8, WHOLE GENOME SHOTGUN SEQUENCE"/>
    <property type="match status" value="1"/>
</dbReference>
<dbReference type="Pfam" id="PF11735">
    <property type="entry name" value="CAP59_mtransfer"/>
    <property type="match status" value="1"/>
</dbReference>
<dbReference type="Proteomes" id="UP000663891">
    <property type="component" value="Unassembled WGS sequence"/>
</dbReference>
<proteinExistence type="predicted"/>
<gene>
    <name evidence="1" type="ORF">IZO911_LOCUS6521</name>
    <name evidence="2" type="ORF">JYZ213_LOCUS8143</name>
    <name evidence="5" type="ORF">KXQ929_LOCUS18770</name>
    <name evidence="4" type="ORF">OKA104_LOCUS6871</name>
    <name evidence="6" type="ORF">OXD698_LOCUS21061</name>
    <name evidence="3" type="ORF">VCS650_LOCUS14303</name>
</gene>
<dbReference type="Proteomes" id="UP000663845">
    <property type="component" value="Unassembled WGS sequence"/>
</dbReference>
<reference evidence="5" key="1">
    <citation type="submission" date="2021-02" db="EMBL/GenBank/DDBJ databases">
        <authorList>
            <person name="Nowell W R."/>
        </authorList>
    </citation>
    <scope>NUCLEOTIDE SEQUENCE</scope>
</reference>
<evidence type="ECO:0000313" key="6">
    <source>
        <dbReference type="EMBL" id="CAF3847253.1"/>
    </source>
</evidence>
<dbReference type="EMBL" id="CAJNON010000119">
    <property type="protein sequence ID" value="CAF0993012.1"/>
    <property type="molecule type" value="Genomic_DNA"/>
</dbReference>
<dbReference type="Proteomes" id="UP000663860">
    <property type="component" value="Unassembled WGS sequence"/>
</dbReference>
<dbReference type="PANTHER" id="PTHR34144:SF7">
    <property type="entry name" value="EXPORT PROTEIN (CAP59), PUTATIVE (AFU_ORTHOLOGUE AFUA_7G05020)-RELATED"/>
    <property type="match status" value="1"/>
</dbReference>
<protein>
    <submittedName>
        <fullName evidence="5">Uncharacterized protein</fullName>
    </submittedName>
</protein>
<dbReference type="EMBL" id="CAJOAY010000258">
    <property type="protein sequence ID" value="CAF3606027.1"/>
    <property type="molecule type" value="Genomic_DNA"/>
</dbReference>